<reference evidence="2 3" key="1">
    <citation type="journal article" date="2012" name="Eukaryot. Cell">
        <title>Draft genome sequence of CBS 2479, the standard type strain of Trichosporon asahii.</title>
        <authorList>
            <person name="Yang R.Y."/>
            <person name="Li H.T."/>
            <person name="Zhu H."/>
            <person name="Zhou G.P."/>
            <person name="Wang M."/>
            <person name="Wang L."/>
        </authorList>
    </citation>
    <scope>NUCLEOTIDE SEQUENCE [LARGE SCALE GENOMIC DNA]</scope>
    <source>
        <strain evidence="3">ATCC 90039 / CBS 2479 / JCM 2466 / KCTC 7840 / NCYC 2677 / UAMH 7654</strain>
    </source>
</reference>
<feature type="region of interest" description="Disordered" evidence="1">
    <location>
        <begin position="159"/>
        <end position="179"/>
    </location>
</feature>
<feature type="compositionally biased region" description="Low complexity" evidence="1">
    <location>
        <begin position="194"/>
        <end position="245"/>
    </location>
</feature>
<feature type="region of interest" description="Disordered" evidence="1">
    <location>
        <begin position="193"/>
        <end position="422"/>
    </location>
</feature>
<evidence type="ECO:0000256" key="1">
    <source>
        <dbReference type="SAM" id="MobiDB-lite"/>
    </source>
</evidence>
<feature type="compositionally biased region" description="Basic and acidic residues" evidence="1">
    <location>
        <begin position="164"/>
        <end position="179"/>
    </location>
</feature>
<dbReference type="HOGENOM" id="CLU_035832_1_0_1"/>
<organism evidence="2 3">
    <name type="scientific">Trichosporon asahii var. asahii (strain ATCC 90039 / CBS 2479 / JCM 2466 / KCTC 7840 / NBRC 103889/ NCYC 2677 / UAMH 7654)</name>
    <name type="common">Yeast</name>
    <dbReference type="NCBI Taxonomy" id="1186058"/>
    <lineage>
        <taxon>Eukaryota</taxon>
        <taxon>Fungi</taxon>
        <taxon>Dikarya</taxon>
        <taxon>Basidiomycota</taxon>
        <taxon>Agaricomycotina</taxon>
        <taxon>Tremellomycetes</taxon>
        <taxon>Trichosporonales</taxon>
        <taxon>Trichosporonaceae</taxon>
        <taxon>Trichosporon</taxon>
    </lineage>
</organism>
<dbReference type="PRINTS" id="PR01217">
    <property type="entry name" value="PRICHEXTENSN"/>
</dbReference>
<dbReference type="RefSeq" id="XP_014180495.1">
    <property type="nucleotide sequence ID" value="XM_014325020.1"/>
</dbReference>
<feature type="compositionally biased region" description="Polar residues" evidence="1">
    <location>
        <begin position="351"/>
        <end position="371"/>
    </location>
</feature>
<dbReference type="KEGG" id="tasa:A1Q1_02012"/>
<dbReference type="Proteomes" id="UP000002748">
    <property type="component" value="Unassembled WGS sequence"/>
</dbReference>
<gene>
    <name evidence="2" type="ORF">A1Q1_02012</name>
</gene>
<comment type="caution">
    <text evidence="2">The sequence shown here is derived from an EMBL/GenBank/DDBJ whole genome shotgun (WGS) entry which is preliminary data.</text>
</comment>
<dbReference type="EMBL" id="ALBS01000185">
    <property type="protein sequence ID" value="EJT48917.1"/>
    <property type="molecule type" value="Genomic_DNA"/>
</dbReference>
<dbReference type="VEuPathDB" id="FungiDB:A1Q1_02012"/>
<sequence length="541" mass="56823">MSLTDALDRLAHESDQLKYHASQNTDQAGPFTSAYLYLEPGSNVLSLIRDAAPKEKRPFKILSAPNPPPNQQADFGVDKRPGVQLKTEAVLTPLKSLRARRGQPGELDATLRAADELLAAIADSYHMAKYQAHVRALAQQHAEQQRELAAIQAEIEAFSSRPAKKPEPEPEREELSVDEAIKAEEAALRELERSIAPLRRTAPASPASPRSPRSPMAARSPHSPASPKTPKSKTPARPTTTPSRALHFPGTTPRRPSQTPKGRFEPLHLFGTPRAKTPQVPPPALRESIRRDEPVGRSIFGPGAGRRSTQQQPLDASVRKEPLDASTKGLGASTSERPLAGSTGLGGSTAKEPQSLASSTLQPPSLGTSANAPATPAHAPPKPAAAAPTPAPPTPAPPTPAPQTPAPAPPAESTSEIDATNPAVVSGVLADVMRMLTPSGRDVASTVSHLHAVLNAEVPSPPTAGAVTQEAVLMSAAALSLLRAAPSGGVLMPVLKAELATTARVRGWSEDAAQRTIYAGVGRKAWKIDRRAGGGGKVHLT</sequence>
<dbReference type="AlphaFoldDB" id="J6F183"/>
<evidence type="ECO:0000313" key="2">
    <source>
        <dbReference type="EMBL" id="EJT48917.1"/>
    </source>
</evidence>
<accession>J6F183</accession>
<name>J6F183_TRIAS</name>
<protein>
    <submittedName>
        <fullName evidence="2">Uncharacterized protein</fullName>
    </submittedName>
</protein>
<dbReference type="OrthoDB" id="3262547at2759"/>
<feature type="compositionally biased region" description="Pro residues" evidence="1">
    <location>
        <begin position="378"/>
        <end position="410"/>
    </location>
</feature>
<proteinExistence type="predicted"/>
<evidence type="ECO:0000313" key="3">
    <source>
        <dbReference type="Proteomes" id="UP000002748"/>
    </source>
</evidence>
<dbReference type="GeneID" id="25985526"/>